<dbReference type="Proteomes" id="UP000554235">
    <property type="component" value="Unassembled WGS sequence"/>
</dbReference>
<dbReference type="EMBL" id="JAADYS010000942">
    <property type="protein sequence ID" value="KAF4466010.1"/>
    <property type="molecule type" value="Genomic_DNA"/>
</dbReference>
<keyword evidence="2" id="KW-1185">Reference proteome</keyword>
<protein>
    <submittedName>
        <fullName evidence="1">Uncharacterized protein</fullName>
    </submittedName>
</protein>
<dbReference type="AlphaFoldDB" id="A0A8H4LCY8"/>
<accession>A0A8H4LCY8</accession>
<reference evidence="1 2" key="1">
    <citation type="submission" date="2020-01" db="EMBL/GenBank/DDBJ databases">
        <title>Identification and distribution of gene clusters putatively required for synthesis of sphingolipid metabolism inhibitors in phylogenetically diverse species of the filamentous fungus Fusarium.</title>
        <authorList>
            <person name="Kim H.-S."/>
            <person name="Busman M."/>
            <person name="Brown D.W."/>
            <person name="Divon H."/>
            <person name="Uhlig S."/>
            <person name="Proctor R.H."/>
        </authorList>
    </citation>
    <scope>NUCLEOTIDE SEQUENCE [LARGE SCALE GENOMIC DNA]</scope>
    <source>
        <strain evidence="1 2">NRRL 20459</strain>
    </source>
</reference>
<name>A0A8H4LCY8_9HYPO</name>
<comment type="caution">
    <text evidence="1">The sequence shown here is derived from an EMBL/GenBank/DDBJ whole genome shotgun (WGS) entry which is preliminary data.</text>
</comment>
<organism evidence="1 2">
    <name type="scientific">Fusarium albosuccineum</name>
    <dbReference type="NCBI Taxonomy" id="1237068"/>
    <lineage>
        <taxon>Eukaryota</taxon>
        <taxon>Fungi</taxon>
        <taxon>Dikarya</taxon>
        <taxon>Ascomycota</taxon>
        <taxon>Pezizomycotina</taxon>
        <taxon>Sordariomycetes</taxon>
        <taxon>Hypocreomycetidae</taxon>
        <taxon>Hypocreales</taxon>
        <taxon>Nectriaceae</taxon>
        <taxon>Fusarium</taxon>
        <taxon>Fusarium decemcellulare species complex</taxon>
    </lineage>
</organism>
<evidence type="ECO:0000313" key="1">
    <source>
        <dbReference type="EMBL" id="KAF4466010.1"/>
    </source>
</evidence>
<evidence type="ECO:0000313" key="2">
    <source>
        <dbReference type="Proteomes" id="UP000554235"/>
    </source>
</evidence>
<proteinExistence type="predicted"/>
<sequence length="134" mass="14964">MLKTSARGAEGINSRHFGLIGPKTAFYHLHKNSLKYTDATGAISSQAAFTDRNNREQISVDQLTTMGSIDHNLDPVPMEIVSEVQEELLKLVSRTPSLLDYQQPPSLQCPITTQNTDDKITRFRVKAVPGRRLK</sequence>
<gene>
    <name evidence="1" type="ORF">FALBO_7138</name>
</gene>